<dbReference type="RefSeq" id="WP_380218421.1">
    <property type="nucleotide sequence ID" value="NZ_JBHTBN010000006.1"/>
</dbReference>
<dbReference type="Proteomes" id="UP001596415">
    <property type="component" value="Unassembled WGS sequence"/>
</dbReference>
<name>A0ABW2MXH6_9FLAO</name>
<feature type="repeat" description="TPR" evidence="1">
    <location>
        <begin position="211"/>
        <end position="244"/>
    </location>
</feature>
<keyword evidence="3" id="KW-1185">Reference proteome</keyword>
<evidence type="ECO:0000256" key="1">
    <source>
        <dbReference type="PROSITE-ProRule" id="PRU00339"/>
    </source>
</evidence>
<organism evidence="2 3">
    <name type="scientific">Jejudonia soesokkakensis</name>
    <dbReference type="NCBI Taxonomy" id="1323432"/>
    <lineage>
        <taxon>Bacteria</taxon>
        <taxon>Pseudomonadati</taxon>
        <taxon>Bacteroidota</taxon>
        <taxon>Flavobacteriia</taxon>
        <taxon>Flavobacteriales</taxon>
        <taxon>Flavobacteriaceae</taxon>
        <taxon>Jejudonia</taxon>
    </lineage>
</organism>
<dbReference type="Gene3D" id="1.25.40.10">
    <property type="entry name" value="Tetratricopeptide repeat domain"/>
    <property type="match status" value="3"/>
</dbReference>
<dbReference type="PROSITE" id="PS51257">
    <property type="entry name" value="PROKAR_LIPOPROTEIN"/>
    <property type="match status" value="1"/>
</dbReference>
<accession>A0ABW2MXH6</accession>
<dbReference type="InterPro" id="IPR011990">
    <property type="entry name" value="TPR-like_helical_dom_sf"/>
</dbReference>
<reference evidence="3" key="1">
    <citation type="journal article" date="2019" name="Int. J. Syst. Evol. Microbiol.">
        <title>The Global Catalogue of Microorganisms (GCM) 10K type strain sequencing project: providing services to taxonomists for standard genome sequencing and annotation.</title>
        <authorList>
            <consortium name="The Broad Institute Genomics Platform"/>
            <consortium name="The Broad Institute Genome Sequencing Center for Infectious Disease"/>
            <person name="Wu L."/>
            <person name="Ma J."/>
        </authorList>
    </citation>
    <scope>NUCLEOTIDE SEQUENCE [LARGE SCALE GENOMIC DNA]</scope>
    <source>
        <strain evidence="3">CGMCC 1.16306</strain>
    </source>
</reference>
<evidence type="ECO:0000313" key="2">
    <source>
        <dbReference type="EMBL" id="MFC7358450.1"/>
    </source>
</evidence>
<dbReference type="PROSITE" id="PS50005">
    <property type="entry name" value="TPR"/>
    <property type="match status" value="1"/>
</dbReference>
<sequence length="427" mass="48230">MKKIFLLTIIIGLFSSCSEKNEKFAMNATDYDAYLSENSQSLKSATEAKEFWSKRLDADTTGVGDIAPLASAYTSLFSTTGTIENLKIAEGLTKKGLQISANNKDGFARALALNYISQHRFKEAKQVLEESYANVSLKRDTELMLFDVSMELGEYEAAKNYLDKVKKPGDYNYLIRLSKWSDYRGDLDAAIKYMEEAKDIAVASGNNALKIWTYSNLGDYYGHAGRIKDSYTQYLKTLALQPDNYYVKKQLAWMAYAWENNSKEANRILDSISAHHKIPDYYLLKAEIAAFNDNPSEAKKYTDQFTEAVENQPDYGAMYNAYLIEIYAEDKPEKALALAENEISNRATPETYHLLAYAQLKAGHKEKALQTIETHVEGKTYEPMAQFHSALVYKANGKTEEAHRLKEELLSAGYELGPVIIKDVKTL</sequence>
<proteinExistence type="predicted"/>
<comment type="caution">
    <text evidence="2">The sequence shown here is derived from an EMBL/GenBank/DDBJ whole genome shotgun (WGS) entry which is preliminary data.</text>
</comment>
<keyword evidence="1" id="KW-0802">TPR repeat</keyword>
<dbReference type="SUPFAM" id="SSF48452">
    <property type="entry name" value="TPR-like"/>
    <property type="match status" value="3"/>
</dbReference>
<protein>
    <submittedName>
        <fullName evidence="2">Tetratricopeptide repeat protein</fullName>
    </submittedName>
</protein>
<dbReference type="InterPro" id="IPR019734">
    <property type="entry name" value="TPR_rpt"/>
</dbReference>
<gene>
    <name evidence="2" type="ORF">ACFQO1_12185</name>
</gene>
<dbReference type="EMBL" id="JBHTBN010000006">
    <property type="protein sequence ID" value="MFC7358450.1"/>
    <property type="molecule type" value="Genomic_DNA"/>
</dbReference>
<evidence type="ECO:0000313" key="3">
    <source>
        <dbReference type="Proteomes" id="UP001596415"/>
    </source>
</evidence>